<keyword evidence="3" id="KW-1185">Reference proteome</keyword>
<reference evidence="2 3" key="1">
    <citation type="submission" date="2023-07" db="EMBL/GenBank/DDBJ databases">
        <title>Sorghum-associated microbial communities from plants grown in Nebraska, USA.</title>
        <authorList>
            <person name="Schachtman D."/>
        </authorList>
    </citation>
    <scope>NUCLEOTIDE SEQUENCE [LARGE SCALE GENOMIC DNA]</scope>
    <source>
        <strain evidence="2 3">4129</strain>
    </source>
</reference>
<dbReference type="Pfam" id="PF02661">
    <property type="entry name" value="Fic"/>
    <property type="match status" value="1"/>
</dbReference>
<protein>
    <submittedName>
        <fullName evidence="2">Tetratricopeptide (TPR) repeat protein</fullName>
    </submittedName>
</protein>
<sequence>MKKVGFTWLKEKLNIQGFQLTHESYIGTTDKTELSSTNSVVRTFKSKYDVNIDHPMSHLEFALKYDDFNLAFIKEIFTSVDHQIIVDYIRENPNRKYPRIIGYLYEFTGGKSIEIEITATNYENILNSSRYITGDITKITKWKVNDNLLGQNKFCPIIRRTAELSELLDWNIEEAIENLKHEYSPEIFKRASYYLYKKESKSSSEIEKEEPSQDRMEKFIALLEEAGQKTFEESLSETELVRLQNIIVDPRYADDSFRNFQNYIGQTMRDYTQKVHYVCPPPEYVKSLMQGILNLNKKNSSTKTIIKASMVSFGYVYIHPFEDGNGRIHRFLIHDILVRDGIVPNGTILPVSAQILANMGEYDTILELLSKLIERKVKYNLDDTGKMIVNNASEIEAIYRFPDLTNHTVFLARAIQATVNNDIPEELYFLQCYDKLKDDIQNIVDMPDNKVDRMILFLHQNKGKLASRKRDFYKELSDDEIEQMQQAYDQVFLKKNT</sequence>
<evidence type="ECO:0000259" key="1">
    <source>
        <dbReference type="PROSITE" id="PS51459"/>
    </source>
</evidence>
<organism evidence="2 3">
    <name type="scientific">Flavobacterium piscis</name>
    <dbReference type="NCBI Taxonomy" id="1114874"/>
    <lineage>
        <taxon>Bacteria</taxon>
        <taxon>Pseudomonadati</taxon>
        <taxon>Bacteroidota</taxon>
        <taxon>Flavobacteriia</taxon>
        <taxon>Flavobacteriales</taxon>
        <taxon>Flavobacteriaceae</taxon>
        <taxon>Flavobacterium</taxon>
    </lineage>
</organism>
<proteinExistence type="predicted"/>
<gene>
    <name evidence="2" type="ORF">J2W48_002148</name>
</gene>
<dbReference type="RefSeq" id="WP_310281046.1">
    <property type="nucleotide sequence ID" value="NZ_JAVDWQ010000006.1"/>
</dbReference>
<dbReference type="Proteomes" id="UP001269081">
    <property type="component" value="Unassembled WGS sequence"/>
</dbReference>
<dbReference type="InterPro" id="IPR040198">
    <property type="entry name" value="Fido_containing"/>
</dbReference>
<name>A0ABU1Y7S3_9FLAO</name>
<dbReference type="InterPro" id="IPR036597">
    <property type="entry name" value="Fido-like_dom_sf"/>
</dbReference>
<comment type="caution">
    <text evidence="2">The sequence shown here is derived from an EMBL/GenBank/DDBJ whole genome shotgun (WGS) entry which is preliminary data.</text>
</comment>
<evidence type="ECO:0000313" key="2">
    <source>
        <dbReference type="EMBL" id="MDR7210208.1"/>
    </source>
</evidence>
<dbReference type="SUPFAM" id="SSF140931">
    <property type="entry name" value="Fic-like"/>
    <property type="match status" value="1"/>
</dbReference>
<accession>A0ABU1Y7S3</accession>
<feature type="domain" description="Fido" evidence="1">
    <location>
        <begin position="235"/>
        <end position="382"/>
    </location>
</feature>
<dbReference type="PANTHER" id="PTHR13504">
    <property type="entry name" value="FIDO DOMAIN-CONTAINING PROTEIN DDB_G0283145"/>
    <property type="match status" value="1"/>
</dbReference>
<dbReference type="PANTHER" id="PTHR13504:SF38">
    <property type="entry name" value="FIDO DOMAIN-CONTAINING PROTEIN"/>
    <property type="match status" value="1"/>
</dbReference>
<evidence type="ECO:0000313" key="3">
    <source>
        <dbReference type="Proteomes" id="UP001269081"/>
    </source>
</evidence>
<dbReference type="InterPro" id="IPR003812">
    <property type="entry name" value="Fido"/>
</dbReference>
<dbReference type="Gene3D" id="1.10.3290.10">
    <property type="entry name" value="Fido-like domain"/>
    <property type="match status" value="1"/>
</dbReference>
<dbReference type="PROSITE" id="PS51459">
    <property type="entry name" value="FIDO"/>
    <property type="match status" value="1"/>
</dbReference>
<dbReference type="EMBL" id="JAVDWQ010000006">
    <property type="protein sequence ID" value="MDR7210208.1"/>
    <property type="molecule type" value="Genomic_DNA"/>
</dbReference>